<protein>
    <submittedName>
        <fullName evidence="2">N-acetyltransferase</fullName>
    </submittedName>
</protein>
<name>A0A9D1HQ11_9FIRM</name>
<evidence type="ECO:0000313" key="2">
    <source>
        <dbReference type="EMBL" id="HIU14603.1"/>
    </source>
</evidence>
<feature type="domain" description="N-acetyltransferase" evidence="1">
    <location>
        <begin position="1"/>
        <end position="150"/>
    </location>
</feature>
<evidence type="ECO:0000313" key="3">
    <source>
        <dbReference type="Proteomes" id="UP000824175"/>
    </source>
</evidence>
<dbReference type="InterPro" id="IPR000182">
    <property type="entry name" value="GNAT_dom"/>
</dbReference>
<dbReference type="SUPFAM" id="SSF55729">
    <property type="entry name" value="Acyl-CoA N-acyltransferases (Nat)"/>
    <property type="match status" value="1"/>
</dbReference>
<dbReference type="Proteomes" id="UP000824175">
    <property type="component" value="Unassembled WGS sequence"/>
</dbReference>
<accession>A0A9D1HQ11</accession>
<dbReference type="InterPro" id="IPR016181">
    <property type="entry name" value="Acyl_CoA_acyltransferase"/>
</dbReference>
<dbReference type="AlphaFoldDB" id="A0A9D1HQ11"/>
<gene>
    <name evidence="2" type="ORF">IAD15_11150</name>
</gene>
<dbReference type="GO" id="GO:0016747">
    <property type="term" value="F:acyltransferase activity, transferring groups other than amino-acyl groups"/>
    <property type="evidence" value="ECO:0007669"/>
    <property type="project" value="InterPro"/>
</dbReference>
<comment type="caution">
    <text evidence="2">The sequence shown here is derived from an EMBL/GenBank/DDBJ whole genome shotgun (WGS) entry which is preliminary data.</text>
</comment>
<organism evidence="2 3">
    <name type="scientific">Candidatus Fimiplasma intestinipullorum</name>
    <dbReference type="NCBI Taxonomy" id="2840825"/>
    <lineage>
        <taxon>Bacteria</taxon>
        <taxon>Bacillati</taxon>
        <taxon>Bacillota</taxon>
        <taxon>Clostridia</taxon>
        <taxon>Eubacteriales</taxon>
        <taxon>Candidatus Fimiplasma</taxon>
    </lineage>
</organism>
<sequence length="168" mass="18427">MIRQEKRADREAVEALVQAAFAKACHADGNEHELVHALREGTSFIPELSLVMEKDDQLVGHVLFTKAMVGKDTILCLAPLSVLPAVQREGIGSALVYEGHRRAIALGYTYSVVLGDPAYYGRFGYQKARLFGIIAPEGIDEDYLMAIKLTEEAPSLCGKLVYAKEFGI</sequence>
<dbReference type="Pfam" id="PF13508">
    <property type="entry name" value="Acetyltransf_7"/>
    <property type="match status" value="1"/>
</dbReference>
<dbReference type="CDD" id="cd04301">
    <property type="entry name" value="NAT_SF"/>
    <property type="match status" value="1"/>
</dbReference>
<evidence type="ECO:0000259" key="1">
    <source>
        <dbReference type="PROSITE" id="PS51186"/>
    </source>
</evidence>
<reference evidence="2" key="2">
    <citation type="journal article" date="2021" name="PeerJ">
        <title>Extensive microbial diversity within the chicken gut microbiome revealed by metagenomics and culture.</title>
        <authorList>
            <person name="Gilroy R."/>
            <person name="Ravi A."/>
            <person name="Getino M."/>
            <person name="Pursley I."/>
            <person name="Horton D.L."/>
            <person name="Alikhan N.F."/>
            <person name="Baker D."/>
            <person name="Gharbi K."/>
            <person name="Hall N."/>
            <person name="Watson M."/>
            <person name="Adriaenssens E.M."/>
            <person name="Foster-Nyarko E."/>
            <person name="Jarju S."/>
            <person name="Secka A."/>
            <person name="Antonio M."/>
            <person name="Oren A."/>
            <person name="Chaudhuri R.R."/>
            <person name="La Ragione R."/>
            <person name="Hildebrand F."/>
            <person name="Pallen M.J."/>
        </authorList>
    </citation>
    <scope>NUCLEOTIDE SEQUENCE</scope>
    <source>
        <strain evidence="2">CHK195-11698</strain>
    </source>
</reference>
<proteinExistence type="predicted"/>
<reference evidence="2" key="1">
    <citation type="submission" date="2020-10" db="EMBL/GenBank/DDBJ databases">
        <authorList>
            <person name="Gilroy R."/>
        </authorList>
    </citation>
    <scope>NUCLEOTIDE SEQUENCE</scope>
    <source>
        <strain evidence="2">CHK195-11698</strain>
    </source>
</reference>
<dbReference type="PROSITE" id="PS51186">
    <property type="entry name" value="GNAT"/>
    <property type="match status" value="1"/>
</dbReference>
<dbReference type="Gene3D" id="3.40.630.30">
    <property type="match status" value="1"/>
</dbReference>
<dbReference type="EMBL" id="DVMJ01000102">
    <property type="protein sequence ID" value="HIU14603.1"/>
    <property type="molecule type" value="Genomic_DNA"/>
</dbReference>